<feature type="domain" description="Ketosynthase family 3 (KS3)" evidence="5">
    <location>
        <begin position="1"/>
        <end position="398"/>
    </location>
</feature>
<dbReference type="Proteomes" id="UP000251800">
    <property type="component" value="Unassembled WGS sequence"/>
</dbReference>
<dbReference type="NCBIfam" id="NF006618">
    <property type="entry name" value="PRK09185.1"/>
    <property type="match status" value="1"/>
</dbReference>
<evidence type="ECO:0000313" key="7">
    <source>
        <dbReference type="Proteomes" id="UP000251800"/>
    </source>
</evidence>
<keyword evidence="7" id="KW-1185">Reference proteome</keyword>
<dbReference type="InterPro" id="IPR020841">
    <property type="entry name" value="PKS_Beta-ketoAc_synthase_dom"/>
</dbReference>
<sequence length="400" mass="41594">MSESTALAITAATATSSLGRGLAAHAQALQAGRSGLRPACDLAPYAHAPGWLGAVDGLDTVAIPSAQADYDCRNNRLAWLGLQQDALRERIEACRSRVGADRIGVFLGTSTSGIAHTEQAYRQAADDAFARLPDWYAYRYSHNVHSVTAFVSAALGLTGLSQTISTACSSSAKVFAAASRAIHAGLCDAALVGGVDSLCETTLFGFHALQLVSPQACRPADARRDGISIGEAAGFALLERPSEPAPWRLLGYGESSDAHHMSTPDPQGAGARLAMDEALERAGLQPGDIDYVNLHGTGTPANDRSEAYAVRGLFGDAVPASSTKGWTGHCLGAAGVLEAVIGLLSIRDGYVPQSLNTEQVDPEIGVDIPLTLRRQSVRHVLSNSFGFGGSNACLILGGTV</sequence>
<organism evidence="6 7">
    <name type="scientific">Abyssibacter profundi</name>
    <dbReference type="NCBI Taxonomy" id="2182787"/>
    <lineage>
        <taxon>Bacteria</taxon>
        <taxon>Pseudomonadati</taxon>
        <taxon>Pseudomonadota</taxon>
        <taxon>Gammaproteobacteria</taxon>
        <taxon>Chromatiales</taxon>
        <taxon>Oceanococcaceae</taxon>
        <taxon>Abyssibacter</taxon>
    </lineage>
</organism>
<dbReference type="InterPro" id="IPR016039">
    <property type="entry name" value="Thiolase-like"/>
</dbReference>
<comment type="caution">
    <text evidence="6">The sequence shown here is derived from an EMBL/GenBank/DDBJ whole genome shotgun (WGS) entry which is preliminary data.</text>
</comment>
<name>A0A363UJA2_9GAMM</name>
<dbReference type="GO" id="GO:0004315">
    <property type="term" value="F:3-oxoacyl-[acyl-carrier-protein] synthase activity"/>
    <property type="evidence" value="ECO:0007669"/>
    <property type="project" value="InterPro"/>
</dbReference>
<dbReference type="Gene3D" id="3.40.47.10">
    <property type="match status" value="1"/>
</dbReference>
<evidence type="ECO:0000256" key="3">
    <source>
        <dbReference type="ARBA" id="ARBA00022679"/>
    </source>
</evidence>
<dbReference type="RefSeq" id="WP_109720739.1">
    <property type="nucleotide sequence ID" value="NZ_QEQK01000010.1"/>
</dbReference>
<protein>
    <submittedName>
        <fullName evidence="6">Beta-ketoacyl-[acyl-carrier-protein] synthase II</fullName>
    </submittedName>
</protein>
<gene>
    <name evidence="6" type="ORF">DEH80_11960</name>
</gene>
<dbReference type="GO" id="GO:0005829">
    <property type="term" value="C:cytosol"/>
    <property type="evidence" value="ECO:0007669"/>
    <property type="project" value="TreeGrafter"/>
</dbReference>
<reference evidence="6 7" key="1">
    <citation type="submission" date="2018-05" db="EMBL/GenBank/DDBJ databases">
        <title>Abyssibacter profundi OUC007T gen. nov., sp. nov, a marine bacterium isolated from seawater of the Mariana Trench.</title>
        <authorList>
            <person name="Zhou S."/>
        </authorList>
    </citation>
    <scope>NUCLEOTIDE SEQUENCE [LARGE SCALE GENOMIC DNA]</scope>
    <source>
        <strain evidence="6 7">OUC007</strain>
    </source>
</reference>
<dbReference type="PANTHER" id="PTHR11712:SF320">
    <property type="entry name" value="BETA-KETOACYL SYNTHASE"/>
    <property type="match status" value="1"/>
</dbReference>
<evidence type="ECO:0000256" key="2">
    <source>
        <dbReference type="ARBA" id="ARBA00008467"/>
    </source>
</evidence>
<dbReference type="CDD" id="cd00834">
    <property type="entry name" value="KAS_I_II"/>
    <property type="match status" value="1"/>
</dbReference>
<dbReference type="PROSITE" id="PS52004">
    <property type="entry name" value="KS3_2"/>
    <property type="match status" value="1"/>
</dbReference>
<accession>A0A363UJA2</accession>
<dbReference type="Pfam" id="PF00109">
    <property type="entry name" value="ketoacyl-synt"/>
    <property type="match status" value="1"/>
</dbReference>
<evidence type="ECO:0000256" key="1">
    <source>
        <dbReference type="ARBA" id="ARBA00005194"/>
    </source>
</evidence>
<dbReference type="SUPFAM" id="SSF53901">
    <property type="entry name" value="Thiolase-like"/>
    <property type="match status" value="2"/>
</dbReference>
<keyword evidence="3 4" id="KW-0808">Transferase</keyword>
<dbReference type="PROSITE" id="PS00606">
    <property type="entry name" value="KS3_1"/>
    <property type="match status" value="1"/>
</dbReference>
<proteinExistence type="inferred from homology"/>
<comment type="similarity">
    <text evidence="2 4">Belongs to the thiolase-like superfamily. Beta-ketoacyl-ACP synthases family.</text>
</comment>
<dbReference type="InterPro" id="IPR014031">
    <property type="entry name" value="Ketoacyl_synth_C"/>
</dbReference>
<evidence type="ECO:0000313" key="6">
    <source>
        <dbReference type="EMBL" id="PWN55501.1"/>
    </source>
</evidence>
<dbReference type="EMBL" id="QEQK01000010">
    <property type="protein sequence ID" value="PWN55501.1"/>
    <property type="molecule type" value="Genomic_DNA"/>
</dbReference>
<dbReference type="OrthoDB" id="9808669at2"/>
<dbReference type="InterPro" id="IPR014030">
    <property type="entry name" value="Ketoacyl_synth_N"/>
</dbReference>
<evidence type="ECO:0000259" key="5">
    <source>
        <dbReference type="PROSITE" id="PS52004"/>
    </source>
</evidence>
<dbReference type="InterPro" id="IPR018201">
    <property type="entry name" value="Ketoacyl_synth_AS"/>
</dbReference>
<dbReference type="UniPathway" id="UPA00094"/>
<dbReference type="SMART" id="SM00825">
    <property type="entry name" value="PKS_KS"/>
    <property type="match status" value="1"/>
</dbReference>
<dbReference type="AlphaFoldDB" id="A0A363UJA2"/>
<dbReference type="PANTHER" id="PTHR11712">
    <property type="entry name" value="POLYKETIDE SYNTHASE-RELATED"/>
    <property type="match status" value="1"/>
</dbReference>
<comment type="pathway">
    <text evidence="1">Lipid metabolism; fatty acid biosynthesis.</text>
</comment>
<evidence type="ECO:0000256" key="4">
    <source>
        <dbReference type="RuleBase" id="RU003694"/>
    </source>
</evidence>
<dbReference type="Pfam" id="PF02801">
    <property type="entry name" value="Ketoacyl-synt_C"/>
    <property type="match status" value="1"/>
</dbReference>
<dbReference type="InterPro" id="IPR000794">
    <property type="entry name" value="Beta-ketoacyl_synthase"/>
</dbReference>
<dbReference type="GO" id="GO:0006633">
    <property type="term" value="P:fatty acid biosynthetic process"/>
    <property type="evidence" value="ECO:0007669"/>
    <property type="project" value="UniProtKB-UniPathway"/>
</dbReference>